<sequence length="125" mass="13342">MVPTLPARRFATRVLPLAAAFAALVAAPATAQETPAGTPAGTPAEGSTYVVPSGPGEAVRVTTYARRPAERGRLARRYKGLRANRTAPVATPPAARVVPAAPLYRSPRAAYVRRYGSYFQVVRRR</sequence>
<feature type="region of interest" description="Disordered" evidence="1">
    <location>
        <begin position="32"/>
        <end position="55"/>
    </location>
</feature>
<evidence type="ECO:0000313" key="4">
    <source>
        <dbReference type="Proteomes" id="UP001267426"/>
    </source>
</evidence>
<organism evidence="3 4">
    <name type="scientific">Rubrivirga litoralis</name>
    <dbReference type="NCBI Taxonomy" id="3075598"/>
    <lineage>
        <taxon>Bacteria</taxon>
        <taxon>Pseudomonadati</taxon>
        <taxon>Rhodothermota</taxon>
        <taxon>Rhodothermia</taxon>
        <taxon>Rhodothermales</taxon>
        <taxon>Rubricoccaceae</taxon>
        <taxon>Rubrivirga</taxon>
    </lineage>
</organism>
<protein>
    <submittedName>
        <fullName evidence="3">Uncharacterized protein</fullName>
    </submittedName>
</protein>
<evidence type="ECO:0000256" key="2">
    <source>
        <dbReference type="SAM" id="SignalP"/>
    </source>
</evidence>
<feature type="signal peptide" evidence="2">
    <location>
        <begin position="1"/>
        <end position="31"/>
    </location>
</feature>
<feature type="chain" id="PRO_5046825498" evidence="2">
    <location>
        <begin position="32"/>
        <end position="125"/>
    </location>
</feature>
<dbReference type="RefSeq" id="WP_311662193.1">
    <property type="nucleotide sequence ID" value="NZ_JAVRHT010000005.1"/>
</dbReference>
<evidence type="ECO:0000256" key="1">
    <source>
        <dbReference type="SAM" id="MobiDB-lite"/>
    </source>
</evidence>
<accession>A0ABU3BNH6</accession>
<dbReference type="Proteomes" id="UP001267426">
    <property type="component" value="Unassembled WGS sequence"/>
</dbReference>
<proteinExistence type="predicted"/>
<comment type="caution">
    <text evidence="3">The sequence shown here is derived from an EMBL/GenBank/DDBJ whole genome shotgun (WGS) entry which is preliminary data.</text>
</comment>
<dbReference type="EMBL" id="JAVRHT010000005">
    <property type="protein sequence ID" value="MDT0630857.1"/>
    <property type="molecule type" value="Genomic_DNA"/>
</dbReference>
<keyword evidence="4" id="KW-1185">Reference proteome</keyword>
<reference evidence="3 4" key="1">
    <citation type="submission" date="2023-09" db="EMBL/GenBank/DDBJ databases">
        <authorList>
            <person name="Rey-Velasco X."/>
        </authorList>
    </citation>
    <scope>NUCLEOTIDE SEQUENCE [LARGE SCALE GENOMIC DNA]</scope>
    <source>
        <strain evidence="3 4">F394</strain>
    </source>
</reference>
<keyword evidence="2" id="KW-0732">Signal</keyword>
<evidence type="ECO:0000313" key="3">
    <source>
        <dbReference type="EMBL" id="MDT0630857.1"/>
    </source>
</evidence>
<name>A0ABU3BNH6_9BACT</name>
<gene>
    <name evidence="3" type="ORF">RM540_03775</name>
</gene>